<dbReference type="Gene3D" id="3.40.50.300">
    <property type="entry name" value="P-loop containing nucleotide triphosphate hydrolases"/>
    <property type="match status" value="2"/>
</dbReference>
<feature type="transmembrane region" description="Helical" evidence="7">
    <location>
        <begin position="161"/>
        <end position="184"/>
    </location>
</feature>
<dbReference type="EMBL" id="RRCN01000002">
    <property type="protein sequence ID" value="RRJ54589.1"/>
    <property type="molecule type" value="Genomic_DNA"/>
</dbReference>
<dbReference type="AlphaFoldDB" id="A0A3P3TAP1"/>
<evidence type="ECO:0000259" key="8">
    <source>
        <dbReference type="Pfam" id="PF12696"/>
    </source>
</evidence>
<feature type="compositionally biased region" description="Acidic residues" evidence="6">
    <location>
        <begin position="514"/>
        <end position="530"/>
    </location>
</feature>
<dbReference type="Pfam" id="PF12696">
    <property type="entry name" value="TraG-D_C"/>
    <property type="match status" value="1"/>
</dbReference>
<feature type="region of interest" description="Disordered" evidence="6">
    <location>
        <begin position="514"/>
        <end position="539"/>
    </location>
</feature>
<feature type="transmembrane region" description="Helical" evidence="7">
    <location>
        <begin position="130"/>
        <end position="149"/>
    </location>
</feature>
<comment type="caution">
    <text evidence="9">The sequence shown here is derived from an EMBL/GenBank/DDBJ whole genome shotgun (WGS) entry which is preliminary data.</text>
</comment>
<evidence type="ECO:0000256" key="3">
    <source>
        <dbReference type="ARBA" id="ARBA00022692"/>
    </source>
</evidence>
<evidence type="ECO:0000313" key="9">
    <source>
        <dbReference type="EMBL" id="RRJ54589.1"/>
    </source>
</evidence>
<keyword evidence="5 7" id="KW-0472">Membrane</keyword>
<reference evidence="9 10" key="1">
    <citation type="submission" date="2018-11" db="EMBL/GenBank/DDBJ databases">
        <title>Genome sequencing of Paenibacillus sp. KCOM 3021 (= ChDC PVNT-B20).</title>
        <authorList>
            <person name="Kook J.-K."/>
            <person name="Park S.-N."/>
            <person name="Lim Y.K."/>
        </authorList>
    </citation>
    <scope>NUCLEOTIDE SEQUENCE [LARGE SCALE GENOMIC DNA]</scope>
    <source>
        <strain evidence="9 10">KCOM 3021</strain>
    </source>
</reference>
<keyword evidence="2" id="KW-1003">Cell membrane</keyword>
<evidence type="ECO:0000256" key="1">
    <source>
        <dbReference type="ARBA" id="ARBA00004651"/>
    </source>
</evidence>
<dbReference type="InterPro" id="IPR027417">
    <property type="entry name" value="P-loop_NTPase"/>
</dbReference>
<gene>
    <name evidence="9" type="ORF">EHV15_33815</name>
</gene>
<sequence>MPSNERLSMWRRNGDLSDARRKLNPEKTCFSRFKYGRYLRRLWESEPMARRSEEELLLPQQRESEGATTVGYIVIAALAFVLLIVGLPAVLMAAVLYGLFVFVIKKPWILYAIMPVSCIGLFVLHGAGEWASILGFLSILNIPILTEAAEQYLHGNEPFRITSFSYASAFIFGNLLAGAAHPFIDYYRSKIVKTKYDALRKKRSSGSYRYFRAKRFKLVQKAQLKFRKSNSKENFIGYDEFQERVALEPHEPNQHVFAVATTGGGKTVIIGTMVENAIRQDKPVVFMDGKGERASMLEFKELCERYGKRVHMFTDVDEISFNFLRHGSATQLRDKIMNLFEWSEPYYKLNCSRFLQLVLKMMKEFDLTIDLKNLYDLTYPSKVAAVLNRQLELAKTEVFVTDEGNEKAVPHHDEPNITYEDEHEVTTAEVTAIEDVPNAKPILEEHEQEPKTALSLEEIDALLQGQTVGEPNVAPTNVRESAASLFEGLEPAPVSVALDMEPEAEYVREGDPLAEESLQEEPVSESEEEGEPPRDTVHVQPAKASALFTGMEEETEQEEPAAARRLVWDEARRARVEYYRERFFGIDDEEESTGIPFGTLTSLRNQLAELMESDLGPLFEETGEGIDLKEITDRDEVAIFSLSGNKYRDYIKTLGRLVISEVNTLVDYRQKEGKKSIMSVYDEFSAYVSHEVVDVINKSRSAGFECLISVQGLSDIDAVDPVLTRQIINNCNTYFVGRVNESEDASTLAATLGTYEDGDITKQVQKTAVKLRMESEMGTVRSVQRFRAHPDEIKTLATGEVFLARKTIEKNGEPYVARVYVRNALDTTGIPARKEQQYA</sequence>
<proteinExistence type="predicted"/>
<keyword evidence="4 7" id="KW-1133">Transmembrane helix</keyword>
<name>A0A3P3TAP1_9BACL</name>
<dbReference type="GO" id="GO:0005886">
    <property type="term" value="C:plasma membrane"/>
    <property type="evidence" value="ECO:0007669"/>
    <property type="project" value="UniProtKB-SubCell"/>
</dbReference>
<evidence type="ECO:0000256" key="6">
    <source>
        <dbReference type="SAM" id="MobiDB-lite"/>
    </source>
</evidence>
<protein>
    <recommendedName>
        <fullName evidence="8">TraD/TraG TraM recognition site domain-containing protein</fullName>
    </recommendedName>
</protein>
<feature type="transmembrane region" description="Helical" evidence="7">
    <location>
        <begin position="72"/>
        <end position="101"/>
    </location>
</feature>
<dbReference type="PANTHER" id="PTHR37937">
    <property type="entry name" value="CONJUGATIVE TRANSFER: DNA TRANSPORT"/>
    <property type="match status" value="1"/>
</dbReference>
<dbReference type="SUPFAM" id="SSF52540">
    <property type="entry name" value="P-loop containing nucleoside triphosphate hydrolases"/>
    <property type="match status" value="1"/>
</dbReference>
<dbReference type="Proteomes" id="UP000267017">
    <property type="component" value="Unassembled WGS sequence"/>
</dbReference>
<comment type="subcellular location">
    <subcellularLocation>
        <location evidence="1">Cell membrane</location>
        <topology evidence="1">Multi-pass membrane protein</topology>
    </subcellularLocation>
</comment>
<dbReference type="InterPro" id="IPR032689">
    <property type="entry name" value="TraG-D_C"/>
</dbReference>
<dbReference type="OrthoDB" id="2253400at2"/>
<evidence type="ECO:0000256" key="5">
    <source>
        <dbReference type="ARBA" id="ARBA00023136"/>
    </source>
</evidence>
<dbReference type="PANTHER" id="PTHR37937:SF1">
    <property type="entry name" value="CONJUGATIVE TRANSFER: DNA TRANSPORT"/>
    <property type="match status" value="1"/>
</dbReference>
<organism evidence="9 10">
    <name type="scientific">Paenibacillus oralis</name>
    <dbReference type="NCBI Taxonomy" id="2490856"/>
    <lineage>
        <taxon>Bacteria</taxon>
        <taxon>Bacillati</taxon>
        <taxon>Bacillota</taxon>
        <taxon>Bacilli</taxon>
        <taxon>Bacillales</taxon>
        <taxon>Paenibacillaceae</taxon>
        <taxon>Paenibacillus</taxon>
    </lineage>
</organism>
<evidence type="ECO:0000256" key="4">
    <source>
        <dbReference type="ARBA" id="ARBA00022989"/>
    </source>
</evidence>
<keyword evidence="10" id="KW-1185">Reference proteome</keyword>
<evidence type="ECO:0000313" key="10">
    <source>
        <dbReference type="Proteomes" id="UP000267017"/>
    </source>
</evidence>
<feature type="domain" description="TraD/TraG TraM recognition site" evidence="8">
    <location>
        <begin position="679"/>
        <end position="795"/>
    </location>
</feature>
<dbReference type="InterPro" id="IPR051539">
    <property type="entry name" value="T4SS-coupling_protein"/>
</dbReference>
<keyword evidence="3 7" id="KW-0812">Transmembrane</keyword>
<evidence type="ECO:0000256" key="7">
    <source>
        <dbReference type="SAM" id="Phobius"/>
    </source>
</evidence>
<accession>A0A3P3TAP1</accession>
<evidence type="ECO:0000256" key="2">
    <source>
        <dbReference type="ARBA" id="ARBA00022475"/>
    </source>
</evidence>